<dbReference type="Gene3D" id="2.130.10.10">
    <property type="entry name" value="YVTN repeat-like/Quinoprotein amine dehydrogenase"/>
    <property type="match status" value="2"/>
</dbReference>
<dbReference type="AlphaFoldDB" id="A0A835YRW0"/>
<dbReference type="InterPro" id="IPR011047">
    <property type="entry name" value="Quinoprotein_ADH-like_sf"/>
</dbReference>
<dbReference type="PANTHER" id="PTHR18763:SF0">
    <property type="entry name" value="WD REPEAT-CONTAINING PROTEIN 18"/>
    <property type="match status" value="1"/>
</dbReference>
<organism evidence="4 5">
    <name type="scientific">Tribonema minus</name>
    <dbReference type="NCBI Taxonomy" id="303371"/>
    <lineage>
        <taxon>Eukaryota</taxon>
        <taxon>Sar</taxon>
        <taxon>Stramenopiles</taxon>
        <taxon>Ochrophyta</taxon>
        <taxon>PX clade</taxon>
        <taxon>Xanthophyceae</taxon>
        <taxon>Tribonematales</taxon>
        <taxon>Tribonemataceae</taxon>
        <taxon>Tribonema</taxon>
    </lineage>
</organism>
<dbReference type="Proteomes" id="UP000664859">
    <property type="component" value="Unassembled WGS sequence"/>
</dbReference>
<name>A0A835YRW0_9STRA</name>
<protein>
    <submittedName>
        <fullName evidence="4">Quinon protein alcohol dehydrogenase-like superfamily</fullName>
    </submittedName>
</protein>
<dbReference type="SMART" id="SM00320">
    <property type="entry name" value="WD40"/>
    <property type="match status" value="4"/>
</dbReference>
<feature type="repeat" description="WD" evidence="3">
    <location>
        <begin position="101"/>
        <end position="142"/>
    </location>
</feature>
<comment type="caution">
    <text evidence="4">The sequence shown here is derived from an EMBL/GenBank/DDBJ whole genome shotgun (WGS) entry which is preliminary data.</text>
</comment>
<dbReference type="PROSITE" id="PS50294">
    <property type="entry name" value="WD_REPEATS_REGION"/>
    <property type="match status" value="1"/>
</dbReference>
<dbReference type="GO" id="GO:0120330">
    <property type="term" value="C:rixosome complex"/>
    <property type="evidence" value="ECO:0007669"/>
    <property type="project" value="TreeGrafter"/>
</dbReference>
<dbReference type="GO" id="GO:0005656">
    <property type="term" value="C:nuclear pre-replicative complex"/>
    <property type="evidence" value="ECO:0007669"/>
    <property type="project" value="TreeGrafter"/>
</dbReference>
<sequence>MAQGGRLRECHAPERIGPLAVSGDGAYCVGGGVSGRLYLWEVGSGALAVSALCFSLDGCFIFSGAEDAMASCWGVLEALDCDSGNTLMAGSSAGLTAEWSTGEHTLAVTCIGTSQAGDRLITASLDRTAKMYEAATGEVVLSVLCPSPLRAVCCDANENFLFMGAANGTIYQLDTSAAAAAATMADATAISLGTKRAAAAGGLFGSEDRPGAAAGASLQELVGHQKAVTSLACTVDGSTIVSCAEDGAVRTWHVASRQCLLTVNVASAGLSQVLLVNMPAAMFFSQGLQPSLTLPVAPFKKHIAVTGAGANAPSCPPVVFRGSSGEAISGTVDRYVNGNWDFQ</sequence>
<dbReference type="OrthoDB" id="756370at2759"/>
<dbReference type="PANTHER" id="PTHR18763">
    <property type="entry name" value="WD-REPEAT PROTEIN 18"/>
    <property type="match status" value="1"/>
</dbReference>
<evidence type="ECO:0000256" key="1">
    <source>
        <dbReference type="ARBA" id="ARBA00022574"/>
    </source>
</evidence>
<dbReference type="SUPFAM" id="SSF50998">
    <property type="entry name" value="Quinoprotein alcohol dehydrogenase-like"/>
    <property type="match status" value="1"/>
</dbReference>
<dbReference type="GO" id="GO:0006261">
    <property type="term" value="P:DNA-templated DNA replication"/>
    <property type="evidence" value="ECO:0007669"/>
    <property type="project" value="TreeGrafter"/>
</dbReference>
<gene>
    <name evidence="4" type="ORF">JKP88DRAFT_349549</name>
</gene>
<proteinExistence type="predicted"/>
<dbReference type="PROSITE" id="PS50082">
    <property type="entry name" value="WD_REPEATS_2"/>
    <property type="match status" value="2"/>
</dbReference>
<evidence type="ECO:0000313" key="4">
    <source>
        <dbReference type="EMBL" id="KAG5180452.1"/>
    </source>
</evidence>
<dbReference type="InterPro" id="IPR015943">
    <property type="entry name" value="WD40/YVTN_repeat-like_dom_sf"/>
</dbReference>
<keyword evidence="5" id="KW-1185">Reference proteome</keyword>
<accession>A0A835YRW0</accession>
<keyword evidence="2" id="KW-0677">Repeat</keyword>
<dbReference type="Pfam" id="PF00400">
    <property type="entry name" value="WD40"/>
    <property type="match status" value="3"/>
</dbReference>
<dbReference type="GO" id="GO:0006364">
    <property type="term" value="P:rRNA processing"/>
    <property type="evidence" value="ECO:0007669"/>
    <property type="project" value="TreeGrafter"/>
</dbReference>
<dbReference type="InterPro" id="IPR045227">
    <property type="entry name" value="WDR18/Ipi3/RID3"/>
</dbReference>
<feature type="non-terminal residue" evidence="4">
    <location>
        <position position="343"/>
    </location>
</feature>
<keyword evidence="1 3" id="KW-0853">WD repeat</keyword>
<feature type="repeat" description="WD" evidence="3">
    <location>
        <begin position="221"/>
        <end position="262"/>
    </location>
</feature>
<evidence type="ECO:0000313" key="5">
    <source>
        <dbReference type="Proteomes" id="UP000664859"/>
    </source>
</evidence>
<dbReference type="EMBL" id="JAFCMP010000390">
    <property type="protein sequence ID" value="KAG5180452.1"/>
    <property type="molecule type" value="Genomic_DNA"/>
</dbReference>
<evidence type="ECO:0000256" key="2">
    <source>
        <dbReference type="ARBA" id="ARBA00022737"/>
    </source>
</evidence>
<dbReference type="InterPro" id="IPR001680">
    <property type="entry name" value="WD40_rpt"/>
</dbReference>
<reference evidence="4" key="1">
    <citation type="submission" date="2021-02" db="EMBL/GenBank/DDBJ databases">
        <title>First Annotated Genome of the Yellow-green Alga Tribonema minus.</title>
        <authorList>
            <person name="Mahan K.M."/>
        </authorList>
    </citation>
    <scope>NUCLEOTIDE SEQUENCE</scope>
    <source>
        <strain evidence="4">UTEX B ZZ1240</strain>
    </source>
</reference>
<evidence type="ECO:0000256" key="3">
    <source>
        <dbReference type="PROSITE-ProRule" id="PRU00221"/>
    </source>
</evidence>